<dbReference type="Proteomes" id="UP000806077">
    <property type="component" value="Unassembled WGS sequence"/>
</dbReference>
<reference evidence="1 2" key="1">
    <citation type="journal article" date="2020" name="Int. J. Syst. Evol. Microbiol.">
        <title>Tenacibaculum piscium sp. nov., isolated from skin ulcers of sea-farmed fish, and description of Tenacibaculum finnmarkense sp. nov. with subdivision into genomovars finnmarkense and ulcerans.</title>
        <authorList>
            <person name="Olsen A.B."/>
            <person name="Spilsberg B."/>
            <person name="Nilsen H.K."/>
            <person name="Lagesen K."/>
            <person name="Gulla S."/>
            <person name="Avendano-Herrera R."/>
            <person name="Irgang R."/>
            <person name="Duchaud E."/>
            <person name="Colquhoun D.J."/>
        </authorList>
    </citation>
    <scope>NUCLEOTIDE SEQUENCE [LARGE SCALE GENOMIC DNA]</scope>
    <source>
        <strain evidence="1 2">TNO037</strain>
    </source>
</reference>
<accession>A0AAP1RFU1</accession>
<dbReference type="EMBL" id="WXXV01000011">
    <property type="protein sequence ID" value="MBE7695540.1"/>
    <property type="molecule type" value="Genomic_DNA"/>
</dbReference>
<evidence type="ECO:0000313" key="2">
    <source>
        <dbReference type="Proteomes" id="UP000806077"/>
    </source>
</evidence>
<comment type="caution">
    <text evidence="1">The sequence shown here is derived from an EMBL/GenBank/DDBJ whole genome shotgun (WGS) entry which is preliminary data.</text>
</comment>
<name>A0AAP1RFU1_9FLAO</name>
<gene>
    <name evidence="1" type="ORF">F7645_08915</name>
</gene>
<keyword evidence="2" id="KW-1185">Reference proteome</keyword>
<protein>
    <submittedName>
        <fullName evidence="1">Uncharacterized protein</fullName>
    </submittedName>
</protein>
<dbReference type="RefSeq" id="WP_193702200.1">
    <property type="nucleotide sequence ID" value="NZ_JAFMUU010000141.1"/>
</dbReference>
<dbReference type="GeneID" id="79924892"/>
<evidence type="ECO:0000313" key="1">
    <source>
        <dbReference type="EMBL" id="MBE7695540.1"/>
    </source>
</evidence>
<proteinExistence type="predicted"/>
<dbReference type="AlphaFoldDB" id="A0AAP1RFU1"/>
<organism evidence="1 2">
    <name type="scientific">Tenacibaculum finnmarkense genomovar finnmarkense</name>
    <dbReference type="NCBI Taxonomy" id="1458503"/>
    <lineage>
        <taxon>Bacteria</taxon>
        <taxon>Pseudomonadati</taxon>
        <taxon>Bacteroidota</taxon>
        <taxon>Flavobacteriia</taxon>
        <taxon>Flavobacteriales</taxon>
        <taxon>Flavobacteriaceae</taxon>
        <taxon>Tenacibaculum</taxon>
        <taxon>Tenacibaculum finnmarkense</taxon>
    </lineage>
</organism>
<sequence>MPKITKAEAIKMLSDLPEETLSRMAELSSNKKAMSYFENPILFSLLKSYL</sequence>